<keyword evidence="2" id="KW-1185">Reference proteome</keyword>
<evidence type="ECO:0008006" key="3">
    <source>
        <dbReference type="Google" id="ProtNLM"/>
    </source>
</evidence>
<dbReference type="GeneID" id="30983652"/>
<dbReference type="GO" id="GO:0005737">
    <property type="term" value="C:cytoplasm"/>
    <property type="evidence" value="ECO:0007669"/>
    <property type="project" value="TreeGrafter"/>
</dbReference>
<reference evidence="2" key="1">
    <citation type="submission" date="2016-05" db="EMBL/GenBank/DDBJ databases">
        <title>Comparative genomics of biotechnologically important yeasts.</title>
        <authorList>
            <consortium name="DOE Joint Genome Institute"/>
            <person name="Riley R."/>
            <person name="Haridas S."/>
            <person name="Wolfe K.H."/>
            <person name="Lopes M.R."/>
            <person name="Hittinger C.T."/>
            <person name="Goker M."/>
            <person name="Salamov A."/>
            <person name="Wisecaver J."/>
            <person name="Long T.M."/>
            <person name="Aerts A.L."/>
            <person name="Barry K."/>
            <person name="Choi C."/>
            <person name="Clum A."/>
            <person name="Coughlan A.Y."/>
            <person name="Deshpande S."/>
            <person name="Douglass A.P."/>
            <person name="Hanson S.J."/>
            <person name="Klenk H.-P."/>
            <person name="Labutti K."/>
            <person name="Lapidus A."/>
            <person name="Lindquist E."/>
            <person name="Lipzen A."/>
            <person name="Meier-Kolthoff J.P."/>
            <person name="Ohm R.A."/>
            <person name="Otillar R.P."/>
            <person name="Pangilinan J."/>
            <person name="Peng Y."/>
            <person name="Rokas A."/>
            <person name="Rosa C.A."/>
            <person name="Scheuner C."/>
            <person name="Sibirny A.A."/>
            <person name="Slot J.C."/>
            <person name="Stielow J.B."/>
            <person name="Sun H."/>
            <person name="Kurtzman C.P."/>
            <person name="Blackwell M."/>
            <person name="Grigoriev I.V."/>
            <person name="Jeffries T.W."/>
        </authorList>
    </citation>
    <scope>NUCLEOTIDE SEQUENCE [LARGE SCALE GENOMIC DNA]</scope>
    <source>
        <strain evidence="2">NRRL Y-17324</strain>
    </source>
</reference>
<dbReference type="Proteomes" id="UP000094285">
    <property type="component" value="Unassembled WGS sequence"/>
</dbReference>
<evidence type="ECO:0000313" key="1">
    <source>
        <dbReference type="EMBL" id="ODV81216.1"/>
    </source>
</evidence>
<dbReference type="InterPro" id="IPR050275">
    <property type="entry name" value="PGM_Phosphatase"/>
</dbReference>
<evidence type="ECO:0000313" key="2">
    <source>
        <dbReference type="Proteomes" id="UP000094285"/>
    </source>
</evidence>
<accession>A0A1E4SNZ5</accession>
<sequence>MSPIATKATESRLTAAEIVSYKKELEDWEKSREWHWKFEVVPNQFKQSLDETDDLLFQHLDEHFGVIGSWDDVVNNLKLLNENAPDTECYKILFLSSSAHGYHNLAQEKYGNMAWNETWLKINGDGTIVWGPDPLLTDLGISQAQENRAQWEIERLNNVTKDPNLILPEKWFVSPLRRSIDTLVHTWDGIADLKKMEPIVTENLRATIGVNTCDKRSLRSEIFDSYHKLGFQMSQSLEPNDIYFKDDHRETTVEQALRINEELHEIFGYENQIVSITSHSCSIRAQLLALGHREFAVGAGGMVPVFVKGTRIGEYDWEDEFVLLRCPRTYLFQNYIEEGVYVSGESYEDLIVYELGPLGFAEFVEECASEEGIRYAEALEKAKAGYYGSDYFFGKDDI</sequence>
<dbReference type="InterPro" id="IPR029033">
    <property type="entry name" value="His_PPase_superfam"/>
</dbReference>
<protein>
    <recommendedName>
        <fullName evidence="3">Phosphoglycerate mutase</fullName>
    </recommendedName>
</protein>
<name>A0A1E4SNZ5_9ASCO</name>
<dbReference type="Gene3D" id="3.40.50.1240">
    <property type="entry name" value="Phosphoglycerate mutase-like"/>
    <property type="match status" value="1"/>
</dbReference>
<dbReference type="SUPFAM" id="SSF53254">
    <property type="entry name" value="Phosphoglycerate mutase-like"/>
    <property type="match status" value="1"/>
</dbReference>
<dbReference type="AlphaFoldDB" id="A0A1E4SNZ5"/>
<organism evidence="1 2">
    <name type="scientific">Suhomyces tanzawaensis NRRL Y-17324</name>
    <dbReference type="NCBI Taxonomy" id="984487"/>
    <lineage>
        <taxon>Eukaryota</taxon>
        <taxon>Fungi</taxon>
        <taxon>Dikarya</taxon>
        <taxon>Ascomycota</taxon>
        <taxon>Saccharomycotina</taxon>
        <taxon>Pichiomycetes</taxon>
        <taxon>Debaryomycetaceae</taxon>
        <taxon>Suhomyces</taxon>
    </lineage>
</organism>
<gene>
    <name evidence="1" type="ORF">CANTADRAFT_47880</name>
</gene>
<proteinExistence type="predicted"/>
<dbReference type="EMBL" id="KV453910">
    <property type="protein sequence ID" value="ODV81216.1"/>
    <property type="molecule type" value="Genomic_DNA"/>
</dbReference>
<dbReference type="OrthoDB" id="496981at2759"/>
<dbReference type="PANTHER" id="PTHR48100:SF1">
    <property type="entry name" value="HISTIDINE PHOSPHATASE FAMILY PROTEIN-RELATED"/>
    <property type="match status" value="1"/>
</dbReference>
<dbReference type="GO" id="GO:0016791">
    <property type="term" value="F:phosphatase activity"/>
    <property type="evidence" value="ECO:0007669"/>
    <property type="project" value="TreeGrafter"/>
</dbReference>
<dbReference type="PANTHER" id="PTHR48100">
    <property type="entry name" value="BROAD-SPECIFICITY PHOSPHATASE YOR283W-RELATED"/>
    <property type="match status" value="1"/>
</dbReference>
<dbReference type="RefSeq" id="XP_020066338.1">
    <property type="nucleotide sequence ID" value="XM_020209516.1"/>
</dbReference>